<gene>
    <name evidence="2" type="ORF">XSR1_240060</name>
</gene>
<dbReference type="EMBL" id="CBXF010000082">
    <property type="protein sequence ID" value="CDL82814.1"/>
    <property type="molecule type" value="Genomic_DNA"/>
</dbReference>
<evidence type="ECO:0000313" key="2">
    <source>
        <dbReference type="EMBL" id="CDL82814.1"/>
    </source>
</evidence>
<protein>
    <submittedName>
        <fullName evidence="2">Uncharacterized protein</fullName>
    </submittedName>
</protein>
<proteinExistence type="predicted"/>
<keyword evidence="1" id="KW-0812">Transmembrane</keyword>
<reference evidence="2" key="1">
    <citation type="submission" date="2013-11" db="EMBL/GenBank/DDBJ databases">
        <title>Draft genome sequence and annotation of the entomopathogenic bacteria, Xenorhabdus cabanillasi strain JM26 and Xenorhabdus szentirmai strain DSM 16338.</title>
        <authorList>
            <person name="Gualtieri M."/>
            <person name="Ogier J.C."/>
            <person name="Pages S."/>
            <person name="Givaudan A."/>
            <person name="Gaudriault S."/>
        </authorList>
    </citation>
    <scope>NUCLEOTIDE SEQUENCE [LARGE SCALE GENOMIC DNA]</scope>
    <source>
        <strain evidence="2">DSM 16338</strain>
    </source>
</reference>
<sequence>MNLLKKKRIAKICILMIFILLFLGGYYMYMKKYQMYVRVASYDENSAEFPSKRIWFDASEWLNSPQYIKVHGTYLINKKFIPLENLDTWGALGITMKLQDKIDNSNTFPELNALKNMETIKFLNLMKDKMSYEYIYTKFDEKSLKPVLDFFLVKFLYKEKRYELLMMRRLYENDYVYDHYGFVYKENEWHKENDDIMTYRDYLEGKIDSYK</sequence>
<name>W1IWI6_9GAMM</name>
<comment type="caution">
    <text evidence="2">The sequence shown here is derived from an EMBL/GenBank/DDBJ whole genome shotgun (WGS) entry which is preliminary data.</text>
</comment>
<dbReference type="AlphaFoldDB" id="W1IWI6"/>
<organism evidence="2 3">
    <name type="scientific">Xenorhabdus szentirmaii DSM 16338</name>
    <dbReference type="NCBI Taxonomy" id="1427518"/>
    <lineage>
        <taxon>Bacteria</taxon>
        <taxon>Pseudomonadati</taxon>
        <taxon>Pseudomonadota</taxon>
        <taxon>Gammaproteobacteria</taxon>
        <taxon>Enterobacterales</taxon>
        <taxon>Morganellaceae</taxon>
        <taxon>Xenorhabdus</taxon>
    </lineage>
</organism>
<evidence type="ECO:0000256" key="1">
    <source>
        <dbReference type="SAM" id="Phobius"/>
    </source>
</evidence>
<keyword evidence="3" id="KW-1185">Reference proteome</keyword>
<feature type="transmembrane region" description="Helical" evidence="1">
    <location>
        <begin position="12"/>
        <end position="29"/>
    </location>
</feature>
<evidence type="ECO:0000313" key="3">
    <source>
        <dbReference type="Proteomes" id="UP000019202"/>
    </source>
</evidence>
<accession>W1IWI6</accession>
<keyword evidence="1" id="KW-0472">Membrane</keyword>
<keyword evidence="1" id="KW-1133">Transmembrane helix</keyword>
<dbReference type="Proteomes" id="UP000019202">
    <property type="component" value="Unassembled WGS sequence"/>
</dbReference>
<dbReference type="STRING" id="1427518.XSR1_240060"/>